<dbReference type="Proteomes" id="UP000198282">
    <property type="component" value="Unassembled WGS sequence"/>
</dbReference>
<evidence type="ECO:0000313" key="1">
    <source>
        <dbReference type="EMBL" id="SNT55322.1"/>
    </source>
</evidence>
<dbReference type="EMBL" id="FZOD01000061">
    <property type="protein sequence ID" value="SNT55322.1"/>
    <property type="molecule type" value="Genomic_DNA"/>
</dbReference>
<dbReference type="OrthoDB" id="3328272at2"/>
<organism evidence="1 2">
    <name type="scientific">Streptosporangium subroseum</name>
    <dbReference type="NCBI Taxonomy" id="106412"/>
    <lineage>
        <taxon>Bacteria</taxon>
        <taxon>Bacillati</taxon>
        <taxon>Actinomycetota</taxon>
        <taxon>Actinomycetes</taxon>
        <taxon>Streptosporangiales</taxon>
        <taxon>Streptosporangiaceae</taxon>
        <taxon>Streptosporangium</taxon>
    </lineage>
</organism>
<keyword evidence="2" id="KW-1185">Reference proteome</keyword>
<proteinExistence type="predicted"/>
<dbReference type="AlphaFoldDB" id="A0A239NL55"/>
<name>A0A239NL55_9ACTN</name>
<evidence type="ECO:0000313" key="2">
    <source>
        <dbReference type="Proteomes" id="UP000198282"/>
    </source>
</evidence>
<sequence>MPGATLEALLQQDSHGVKAPLSRLADALGAMRRHRGPGFGKVALIDNGGISQGHSCEQVIPDRDAMTGIAEHNLQQALTFLR</sequence>
<dbReference type="RefSeq" id="WP_143653509.1">
    <property type="nucleotide sequence ID" value="NZ_FZOD01000061.1"/>
</dbReference>
<accession>A0A239NL55</accession>
<gene>
    <name evidence="1" type="ORF">SAMN05216276_106126</name>
</gene>
<protein>
    <submittedName>
        <fullName evidence="1">Uncharacterized protein</fullName>
    </submittedName>
</protein>
<reference evidence="1 2" key="1">
    <citation type="submission" date="2017-06" db="EMBL/GenBank/DDBJ databases">
        <authorList>
            <person name="Kim H.J."/>
            <person name="Triplett B.A."/>
        </authorList>
    </citation>
    <scope>NUCLEOTIDE SEQUENCE [LARGE SCALE GENOMIC DNA]</scope>
    <source>
        <strain evidence="1 2">CGMCC 4.2132</strain>
    </source>
</reference>